<reference evidence="1" key="1">
    <citation type="submission" date="2020-01" db="EMBL/GenBank/DDBJ databases">
        <authorList>
            <person name="Meier V. D."/>
            <person name="Meier V D."/>
        </authorList>
    </citation>
    <scope>NUCLEOTIDE SEQUENCE</scope>
    <source>
        <strain evidence="1">HLG_WM_MAG_10</strain>
    </source>
</reference>
<dbReference type="Pfam" id="PF22396">
    <property type="entry name" value="DUF6976"/>
    <property type="match status" value="1"/>
</dbReference>
<dbReference type="EMBL" id="CACVAQ010000001">
    <property type="protein sequence ID" value="CAA6798360.1"/>
    <property type="molecule type" value="Genomic_DNA"/>
</dbReference>
<evidence type="ECO:0000313" key="1">
    <source>
        <dbReference type="EMBL" id="CAA6798360.1"/>
    </source>
</evidence>
<accession>A0A6S6S5R0</accession>
<gene>
    <name evidence="1" type="ORF">HELGO_WM27570</name>
</gene>
<dbReference type="AlphaFoldDB" id="A0A6S6S5R0"/>
<protein>
    <submittedName>
        <fullName evidence="1">Uncharacterized protein</fullName>
    </submittedName>
</protein>
<sequence length="329" mass="36436">MSIEAVNRLIKENRTLLICGEEECLSQLDTGNWIGGTIPYCMSTEGGGVIGNQAVFVTDFTSETIAFKINSYEKEGLNQLLDDRFLDGFTYILMPGFSEIQEHYGLNMGNEPSLFDVPTMGWVTGVYLEEIGSKSPKVIDGRTGTVFENRICALHCQLPEGAYAELDIINIYKQGKGDVFRFTEDGFSCSDCLINGEPGNLATYYIENDINRTLPLVANYSGVAINIDIQDVDVENKKMSFFGPLNTVYDYTVAEYVENRYEIFCEKLPTDSSTIICSCNCISSYLNIGMEGKHSGGIVGPFTFGEIAYVLVNQTMVTLSIINVDNKSE</sequence>
<organism evidence="1">
    <name type="scientific">uncultured Aureispira sp</name>
    <dbReference type="NCBI Taxonomy" id="1331704"/>
    <lineage>
        <taxon>Bacteria</taxon>
        <taxon>Pseudomonadati</taxon>
        <taxon>Bacteroidota</taxon>
        <taxon>Saprospiria</taxon>
        <taxon>Saprospirales</taxon>
        <taxon>Saprospiraceae</taxon>
        <taxon>Aureispira</taxon>
        <taxon>environmental samples</taxon>
    </lineage>
</organism>
<dbReference type="InterPro" id="IPR054249">
    <property type="entry name" value="DUF6976"/>
</dbReference>
<name>A0A6S6S5R0_9BACT</name>
<proteinExistence type="predicted"/>